<comment type="pathway">
    <text evidence="4 17">Cofactor biosynthesis; tetrahydrofolylpolyglutamate biosynthesis.</text>
</comment>
<evidence type="ECO:0000256" key="2">
    <source>
        <dbReference type="ARBA" id="ARBA00004305"/>
    </source>
</evidence>
<dbReference type="PANTHER" id="PTHR11136">
    <property type="entry name" value="FOLYLPOLYGLUTAMATE SYNTHASE-RELATED"/>
    <property type="match status" value="1"/>
</dbReference>
<evidence type="ECO:0000256" key="3">
    <source>
        <dbReference type="ARBA" id="ARBA00004496"/>
    </source>
</evidence>
<dbReference type="InterPro" id="IPR001645">
    <property type="entry name" value="Folylpolyglutamate_synth"/>
</dbReference>
<dbReference type="Proteomes" id="UP000326532">
    <property type="component" value="Unassembled WGS sequence"/>
</dbReference>
<evidence type="ECO:0000256" key="13">
    <source>
        <dbReference type="ARBA" id="ARBA00022842"/>
    </source>
</evidence>
<comment type="function">
    <text evidence="17">Catalyzes conversion of folates to polyglutamate derivatives allowing concentration of folate compounds in the cell and the intracellular retention of these cofactors, which are important substrates for most of the folate-dependent enzymes that are involved in one-carbon transfer reactions involved in purine, pyrimidine and amino acid synthesis.</text>
</comment>
<keyword evidence="15" id="KW-0472">Membrane</keyword>
<evidence type="ECO:0000256" key="12">
    <source>
        <dbReference type="ARBA" id="ARBA00022840"/>
    </source>
</evidence>
<keyword evidence="13 19" id="KW-0460">Magnesium</keyword>
<dbReference type="EMBL" id="ML734952">
    <property type="protein sequence ID" value="KAB8208261.1"/>
    <property type="molecule type" value="Genomic_DNA"/>
</dbReference>
<dbReference type="InterPro" id="IPR036565">
    <property type="entry name" value="Mur-like_cat_sf"/>
</dbReference>
<evidence type="ECO:0000256" key="14">
    <source>
        <dbReference type="ARBA" id="ARBA00023128"/>
    </source>
</evidence>
<evidence type="ECO:0000256" key="1">
    <source>
        <dbReference type="ARBA" id="ARBA00004273"/>
    </source>
</evidence>
<dbReference type="PIRSF" id="PIRSF038895">
    <property type="entry name" value="FPGS"/>
    <property type="match status" value="1"/>
</dbReference>
<keyword evidence="9 19" id="KW-0479">Metal-binding</keyword>
<dbReference type="InterPro" id="IPR023600">
    <property type="entry name" value="Folylpolyglutamate_synth_euk"/>
</dbReference>
<feature type="binding site" evidence="19">
    <location>
        <position position="129"/>
    </location>
    <ligand>
        <name>Mg(2+)</name>
        <dbReference type="ChEBI" id="CHEBI:18420"/>
        <label>1</label>
    </ligand>
</feature>
<evidence type="ECO:0000256" key="15">
    <source>
        <dbReference type="ARBA" id="ARBA00023136"/>
    </source>
</evidence>
<reference evidence="20 21" key="1">
    <citation type="submission" date="2019-04" db="EMBL/GenBank/DDBJ databases">
        <title>Fungal friends and foes A comparative genomics study of 23 Aspergillus species from section Flavi.</title>
        <authorList>
            <consortium name="DOE Joint Genome Institute"/>
            <person name="Kjaerbolling I."/>
            <person name="Vesth T.C."/>
            <person name="Frisvad J.C."/>
            <person name="Nybo J.L."/>
            <person name="Theobald S."/>
            <person name="Kildgaard S."/>
            <person name="Petersen T.I."/>
            <person name="Kuo A."/>
            <person name="Sato A."/>
            <person name="Lyhne E.K."/>
            <person name="Kogle M.E."/>
            <person name="Wiebenga A."/>
            <person name="Kun R.S."/>
            <person name="Lubbers R.J."/>
            <person name="Makela M.R."/>
            <person name="Barry K."/>
            <person name="Chovatia M."/>
            <person name="Clum A."/>
            <person name="Daum C."/>
            <person name="Haridas S."/>
            <person name="He G."/>
            <person name="LaButti K."/>
            <person name="Lipzen A."/>
            <person name="Mondo S."/>
            <person name="Pangilinan J."/>
            <person name="Riley R."/>
            <person name="Salamov A."/>
            <person name="Simmons B.A."/>
            <person name="Magnuson J.K."/>
            <person name="Henrissat B."/>
            <person name="Mortensen U.H."/>
            <person name="Larsen T.O."/>
            <person name="De vries R.P."/>
            <person name="Grigoriev I.V."/>
            <person name="Machida M."/>
            <person name="Baker S.E."/>
            <person name="Andersen M.R."/>
        </authorList>
    </citation>
    <scope>NUCLEOTIDE SEQUENCE [LARGE SCALE GENOMIC DNA]</scope>
    <source>
        <strain evidence="20 21">CBS 117618</strain>
    </source>
</reference>
<dbReference type="SUPFAM" id="SSF53244">
    <property type="entry name" value="MurD-like peptide ligases, peptide-binding domain"/>
    <property type="match status" value="1"/>
</dbReference>
<evidence type="ECO:0000313" key="21">
    <source>
        <dbReference type="Proteomes" id="UP000326532"/>
    </source>
</evidence>
<keyword evidence="11" id="KW-0999">Mitochondrion inner membrane</keyword>
<comment type="cofactor">
    <cofactor evidence="17">
        <name>a monovalent cation</name>
        <dbReference type="ChEBI" id="CHEBI:60242"/>
    </cofactor>
    <text evidence="17">A monovalent cation.</text>
</comment>
<organism evidence="20 21">
    <name type="scientific">Aspergillus parasiticus</name>
    <dbReference type="NCBI Taxonomy" id="5067"/>
    <lineage>
        <taxon>Eukaryota</taxon>
        <taxon>Fungi</taxon>
        <taxon>Dikarya</taxon>
        <taxon>Ascomycota</taxon>
        <taxon>Pezizomycotina</taxon>
        <taxon>Eurotiomycetes</taxon>
        <taxon>Eurotiomycetidae</taxon>
        <taxon>Eurotiales</taxon>
        <taxon>Aspergillaceae</taxon>
        <taxon>Aspergillus</taxon>
        <taxon>Aspergillus subgen. Circumdati</taxon>
    </lineage>
</organism>
<evidence type="ECO:0000256" key="5">
    <source>
        <dbReference type="ARBA" id="ARBA00008276"/>
    </source>
</evidence>
<evidence type="ECO:0000256" key="18">
    <source>
        <dbReference type="PIRSR" id="PIRSR038895-1"/>
    </source>
</evidence>
<dbReference type="GO" id="GO:0046872">
    <property type="term" value="F:metal ion binding"/>
    <property type="evidence" value="ECO:0007669"/>
    <property type="project" value="UniProtKB-KW"/>
</dbReference>
<dbReference type="GO" id="GO:0005743">
    <property type="term" value="C:mitochondrial inner membrane"/>
    <property type="evidence" value="ECO:0007669"/>
    <property type="project" value="UniProtKB-SubCell"/>
</dbReference>
<evidence type="ECO:0000256" key="19">
    <source>
        <dbReference type="PIRSR" id="PIRSR038895-2"/>
    </source>
</evidence>
<protein>
    <recommendedName>
        <fullName evidence="17">Folylpolyglutamate synthase</fullName>
        <ecNumber evidence="17">6.3.2.17</ecNumber>
    </recommendedName>
    <alternativeName>
        <fullName evidence="17">Folylpoly-gamma-glutamate synthetase</fullName>
    </alternativeName>
    <alternativeName>
        <fullName evidence="17">Tetrahydrofolylpolyglutamate synthase</fullName>
    </alternativeName>
</protein>
<sequence>MRRTFTFLVPLRWQTYSDSLLAVPFPAMIVRNEKPSYHDAVEKLNSTQSGYKALREGNGLGRRTGVPLVEQMRQWVRRMGYETSDFDRLNIVHVAGTKGKGSTCAFVNSILQCYNRSIGLPRKVGLYTSPHLVTVRERIQINSEPISEEKFTKYFFEVWDALESSALREGLDPALKPSYFRFLTLMSFHVFMREGVDTAIYEVGVGGENDSTNVIVQPAVTGITTLGLDHVNRLGDTIDKIAWHKAGIFKNQCPAFTVEQVPDAMEVLEQRASEKGAQLATVHIAPELLDVDIKPAEDFQKKNASLAIALAYTALEKLGVSFNKEQGNLPKPFVEGLETVTWKGRCETIKSGQLHWHLDGAHTEDSLKVACSWFGRVSKEREFPRVLIFNQQSARDAISLLKCVHRTVYDDFRTKFQYALFCTNVTHKGHVYKVDLDDKNTDPEVLRNLTLQKELAATWHDLDPSTEVVALYSIEEAIEYVRNISGHIGETRALVTGSFRLVGGALSILEGEDVAHGRATAN</sequence>
<feature type="binding site" evidence="19">
    <location>
        <position position="230"/>
    </location>
    <ligand>
        <name>Mg(2+)</name>
        <dbReference type="ChEBI" id="CHEBI:18420"/>
        <label>1</label>
    </ligand>
</feature>
<comment type="subcellular location">
    <subcellularLocation>
        <location evidence="3">Cytoplasm</location>
    </subcellularLocation>
    <subcellularLocation>
        <location evidence="1">Mitochondrion inner membrane</location>
    </subcellularLocation>
    <subcellularLocation>
        <location evidence="2">Mitochondrion matrix</location>
    </subcellularLocation>
</comment>
<evidence type="ECO:0000256" key="17">
    <source>
        <dbReference type="PIRNR" id="PIRNR038895"/>
    </source>
</evidence>
<evidence type="ECO:0000256" key="7">
    <source>
        <dbReference type="ARBA" id="ARBA00022563"/>
    </source>
</evidence>
<dbReference type="SUPFAM" id="SSF53623">
    <property type="entry name" value="MurD-like peptide ligases, catalytic domain"/>
    <property type="match status" value="1"/>
</dbReference>
<evidence type="ECO:0000256" key="6">
    <source>
        <dbReference type="ARBA" id="ARBA00022490"/>
    </source>
</evidence>
<dbReference type="InterPro" id="IPR036615">
    <property type="entry name" value="Mur_ligase_C_dom_sf"/>
</dbReference>
<dbReference type="PROSITE" id="PS01012">
    <property type="entry name" value="FOLYLPOLYGLU_SYNT_2"/>
    <property type="match status" value="1"/>
</dbReference>
<dbReference type="UniPathway" id="UPA00850"/>
<dbReference type="EC" id="6.3.2.17" evidence="17"/>
<evidence type="ECO:0000256" key="16">
    <source>
        <dbReference type="ARBA" id="ARBA00047493"/>
    </source>
</evidence>
<dbReference type="OMA" id="LMSYHVF"/>
<evidence type="ECO:0000313" key="20">
    <source>
        <dbReference type="EMBL" id="KAB8208261.1"/>
    </source>
</evidence>
<dbReference type="FunFam" id="3.40.1190.10:FF:000009">
    <property type="entry name" value="Folylpolyglutamate synthase"/>
    <property type="match status" value="1"/>
</dbReference>
<dbReference type="VEuPathDB" id="FungiDB:BDV34DRAFT_190682"/>
<dbReference type="NCBIfam" id="TIGR01499">
    <property type="entry name" value="folC"/>
    <property type="match status" value="1"/>
</dbReference>
<dbReference type="GO" id="GO:0005524">
    <property type="term" value="F:ATP binding"/>
    <property type="evidence" value="ECO:0007669"/>
    <property type="project" value="UniProtKB-KW"/>
</dbReference>
<keyword evidence="12 18" id="KW-0067">ATP-binding</keyword>
<comment type="catalytic activity">
    <reaction evidence="16 17">
        <text>(6S)-5,6,7,8-tetrahydrofolyl-(gamma-L-Glu)(n) + L-glutamate + ATP = (6S)-5,6,7,8-tetrahydrofolyl-(gamma-L-Glu)(n+1) + ADP + phosphate + H(+)</text>
        <dbReference type="Rhea" id="RHEA:10580"/>
        <dbReference type="Rhea" id="RHEA-COMP:14738"/>
        <dbReference type="Rhea" id="RHEA-COMP:14740"/>
        <dbReference type="ChEBI" id="CHEBI:15378"/>
        <dbReference type="ChEBI" id="CHEBI:29985"/>
        <dbReference type="ChEBI" id="CHEBI:30616"/>
        <dbReference type="ChEBI" id="CHEBI:43474"/>
        <dbReference type="ChEBI" id="CHEBI:141005"/>
        <dbReference type="ChEBI" id="CHEBI:456216"/>
        <dbReference type="EC" id="6.3.2.17"/>
    </reaction>
</comment>
<dbReference type="GO" id="GO:0004326">
    <property type="term" value="F:tetrahydrofolylpolyglutamate synthase activity"/>
    <property type="evidence" value="ECO:0007669"/>
    <property type="project" value="UniProtKB-EC"/>
</dbReference>
<keyword evidence="6" id="KW-0963">Cytoplasm</keyword>
<keyword evidence="14" id="KW-0496">Mitochondrion</keyword>
<keyword evidence="10 18" id="KW-0547">Nucleotide-binding</keyword>
<dbReference type="GO" id="GO:0005759">
    <property type="term" value="C:mitochondrial matrix"/>
    <property type="evidence" value="ECO:0007669"/>
    <property type="project" value="UniProtKB-SubCell"/>
</dbReference>
<dbReference type="PANTHER" id="PTHR11136:SF5">
    <property type="entry name" value="FOLYLPOLYGLUTAMATE SYNTHASE, MITOCHONDRIAL"/>
    <property type="match status" value="1"/>
</dbReference>
<proteinExistence type="inferred from homology"/>
<dbReference type="Gene3D" id="3.40.1190.10">
    <property type="entry name" value="Mur-like, catalytic domain"/>
    <property type="match status" value="1"/>
</dbReference>
<comment type="similarity">
    <text evidence="5 17">Belongs to the folylpolyglutamate synthase family.</text>
</comment>
<evidence type="ECO:0000256" key="9">
    <source>
        <dbReference type="ARBA" id="ARBA00022723"/>
    </source>
</evidence>
<dbReference type="GO" id="GO:0005829">
    <property type="term" value="C:cytosol"/>
    <property type="evidence" value="ECO:0007669"/>
    <property type="project" value="TreeGrafter"/>
</dbReference>
<gene>
    <name evidence="20" type="ORF">BDV34DRAFT_190682</name>
</gene>
<evidence type="ECO:0000256" key="11">
    <source>
        <dbReference type="ARBA" id="ARBA00022792"/>
    </source>
</evidence>
<feature type="binding site" evidence="18">
    <location>
        <position position="359"/>
    </location>
    <ligand>
        <name>ATP</name>
        <dbReference type="ChEBI" id="CHEBI:30616"/>
    </ligand>
</feature>
<feature type="binding site" evidence="19">
    <location>
        <position position="202"/>
    </location>
    <ligand>
        <name>Mg(2+)</name>
        <dbReference type="ChEBI" id="CHEBI:18420"/>
        <label>1</label>
    </ligand>
</feature>
<accession>A0A5N6DSU0</accession>
<dbReference type="GO" id="GO:0006730">
    <property type="term" value="P:one-carbon metabolic process"/>
    <property type="evidence" value="ECO:0007669"/>
    <property type="project" value="UniProtKB-KW"/>
</dbReference>
<keyword evidence="8 17" id="KW-0436">Ligase</keyword>
<dbReference type="AlphaFoldDB" id="A0A5N6DSU0"/>
<evidence type="ECO:0000256" key="10">
    <source>
        <dbReference type="ARBA" id="ARBA00022741"/>
    </source>
</evidence>
<dbReference type="InterPro" id="IPR018109">
    <property type="entry name" value="Folylpolyglutamate_synth_CS"/>
</dbReference>
<feature type="binding site" evidence="18">
    <location>
        <position position="345"/>
    </location>
    <ligand>
        <name>ATP</name>
        <dbReference type="ChEBI" id="CHEBI:30616"/>
    </ligand>
</feature>
<name>A0A5N6DSU0_ASPPA</name>
<dbReference type="Gene3D" id="3.90.190.20">
    <property type="entry name" value="Mur ligase, C-terminal domain"/>
    <property type="match status" value="1"/>
</dbReference>
<keyword evidence="7 17" id="KW-0554">One-carbon metabolism</keyword>
<keyword evidence="21" id="KW-1185">Reference proteome</keyword>
<evidence type="ECO:0000256" key="8">
    <source>
        <dbReference type="ARBA" id="ARBA00022598"/>
    </source>
</evidence>
<evidence type="ECO:0000256" key="4">
    <source>
        <dbReference type="ARBA" id="ARBA00005150"/>
    </source>
</evidence>